<dbReference type="Gene3D" id="3.30.2010.10">
    <property type="entry name" value="Metalloproteases ('zincins'), catalytic domain"/>
    <property type="match status" value="1"/>
</dbReference>
<sequence>MAVIERSLPYLNHYPAEIVQQVSQLLEQRQLGERLRRRYPGLHQVGSDGALRDYLQQLKQQHMKKAGVLNKVQYDTRLHVIHNALGTHSYVQRRQGAKVKTHNEIRIAALFKRAPEPLLRMICVHELAHLKHKQHDKGFYQLCLHMLPDYHQLEFDTRLWLTEKEVYGDPFE</sequence>
<dbReference type="PANTHER" id="PTHR30399">
    <property type="entry name" value="UNCHARACTERIZED PROTEIN YGJP"/>
    <property type="match status" value="1"/>
</dbReference>
<dbReference type="InterPro" id="IPR002725">
    <property type="entry name" value="YgjP-like_metallopeptidase"/>
</dbReference>
<evidence type="ECO:0000259" key="1">
    <source>
        <dbReference type="Pfam" id="PF01863"/>
    </source>
</evidence>
<dbReference type="EMBL" id="FNEM01000004">
    <property type="protein sequence ID" value="SDJ02969.1"/>
    <property type="molecule type" value="Genomic_DNA"/>
</dbReference>
<gene>
    <name evidence="2" type="ORF">SAMN04488540_104269</name>
</gene>
<evidence type="ECO:0000313" key="2">
    <source>
        <dbReference type="EMBL" id="SDJ02969.1"/>
    </source>
</evidence>
<protein>
    <recommendedName>
        <fullName evidence="1">YgjP-like metallopeptidase domain-containing protein</fullName>
    </recommendedName>
</protein>
<dbReference type="CDD" id="cd07344">
    <property type="entry name" value="M48_yhfN_like"/>
    <property type="match status" value="1"/>
</dbReference>
<dbReference type="Pfam" id="PF01863">
    <property type="entry name" value="YgjP-like"/>
    <property type="match status" value="1"/>
</dbReference>
<dbReference type="RefSeq" id="WP_176819225.1">
    <property type="nucleotide sequence ID" value="NZ_FNEM01000004.1"/>
</dbReference>
<dbReference type="Proteomes" id="UP000199527">
    <property type="component" value="Unassembled WGS sequence"/>
</dbReference>
<reference evidence="3" key="1">
    <citation type="submission" date="2016-10" db="EMBL/GenBank/DDBJ databases">
        <authorList>
            <person name="Varghese N."/>
            <person name="Submissions S."/>
        </authorList>
    </citation>
    <scope>NUCLEOTIDE SEQUENCE [LARGE SCALE GENOMIC DNA]</scope>
    <source>
        <strain evidence="3">DSM 23317</strain>
    </source>
</reference>
<dbReference type="AlphaFoldDB" id="A0A1G8QDU7"/>
<evidence type="ECO:0000313" key="3">
    <source>
        <dbReference type="Proteomes" id="UP000199527"/>
    </source>
</evidence>
<accession>A0A1G8QDU7</accession>
<dbReference type="PANTHER" id="PTHR30399:SF1">
    <property type="entry name" value="UTP PYROPHOSPHATASE"/>
    <property type="match status" value="1"/>
</dbReference>
<dbReference type="InterPro" id="IPR053136">
    <property type="entry name" value="UTP_pyrophosphatase-like"/>
</dbReference>
<organism evidence="2 3">
    <name type="scientific">Ferrimonas sediminum</name>
    <dbReference type="NCBI Taxonomy" id="718193"/>
    <lineage>
        <taxon>Bacteria</taxon>
        <taxon>Pseudomonadati</taxon>
        <taxon>Pseudomonadota</taxon>
        <taxon>Gammaproteobacteria</taxon>
        <taxon>Alteromonadales</taxon>
        <taxon>Ferrimonadaceae</taxon>
        <taxon>Ferrimonas</taxon>
    </lineage>
</organism>
<name>A0A1G8QDU7_9GAMM</name>
<proteinExistence type="predicted"/>
<feature type="domain" description="YgjP-like metallopeptidase" evidence="1">
    <location>
        <begin position="90"/>
        <end position="153"/>
    </location>
</feature>
<keyword evidence="3" id="KW-1185">Reference proteome</keyword>